<dbReference type="EMBL" id="JBHULN010000001">
    <property type="protein sequence ID" value="MFD2569124.1"/>
    <property type="molecule type" value="Genomic_DNA"/>
</dbReference>
<dbReference type="InterPro" id="IPR001296">
    <property type="entry name" value="Glyco_trans_1"/>
</dbReference>
<keyword evidence="3" id="KW-1185">Reference proteome</keyword>
<dbReference type="EC" id="2.4.-.-" evidence="2"/>
<dbReference type="Pfam" id="PF00534">
    <property type="entry name" value="Glycos_transf_1"/>
    <property type="match status" value="1"/>
</dbReference>
<dbReference type="CDD" id="cd03801">
    <property type="entry name" value="GT4_PimA-like"/>
    <property type="match status" value="1"/>
</dbReference>
<keyword evidence="2" id="KW-0808">Transferase</keyword>
<keyword evidence="2" id="KW-0328">Glycosyltransferase</keyword>
<dbReference type="RefSeq" id="WP_381517637.1">
    <property type="nucleotide sequence ID" value="NZ_JBHULN010000001.1"/>
</dbReference>
<dbReference type="Proteomes" id="UP001597469">
    <property type="component" value="Unassembled WGS sequence"/>
</dbReference>
<dbReference type="GO" id="GO:0016757">
    <property type="term" value="F:glycosyltransferase activity"/>
    <property type="evidence" value="ECO:0007669"/>
    <property type="project" value="UniProtKB-KW"/>
</dbReference>
<comment type="caution">
    <text evidence="2">The sequence shown here is derived from an EMBL/GenBank/DDBJ whole genome shotgun (WGS) entry which is preliminary data.</text>
</comment>
<gene>
    <name evidence="2" type="ORF">ACFSUS_00675</name>
</gene>
<dbReference type="PANTHER" id="PTHR45947:SF3">
    <property type="entry name" value="SULFOQUINOVOSYL TRANSFERASE SQD2"/>
    <property type="match status" value="1"/>
</dbReference>
<protein>
    <submittedName>
        <fullName evidence="2">Glycosyltransferase family 4 protein</fullName>
        <ecNumber evidence="2">2.4.-.-</ecNumber>
    </submittedName>
</protein>
<proteinExistence type="predicted"/>
<organism evidence="2 3">
    <name type="scientific">Spirosoma soli</name>
    <dbReference type="NCBI Taxonomy" id="1770529"/>
    <lineage>
        <taxon>Bacteria</taxon>
        <taxon>Pseudomonadati</taxon>
        <taxon>Bacteroidota</taxon>
        <taxon>Cytophagia</taxon>
        <taxon>Cytophagales</taxon>
        <taxon>Cytophagaceae</taxon>
        <taxon>Spirosoma</taxon>
    </lineage>
</organism>
<dbReference type="Gene3D" id="3.40.50.2000">
    <property type="entry name" value="Glycogen Phosphorylase B"/>
    <property type="match status" value="2"/>
</dbReference>
<evidence type="ECO:0000259" key="1">
    <source>
        <dbReference type="Pfam" id="PF00534"/>
    </source>
</evidence>
<name>A0ABW5LWY1_9BACT</name>
<evidence type="ECO:0000313" key="3">
    <source>
        <dbReference type="Proteomes" id="UP001597469"/>
    </source>
</evidence>
<dbReference type="PANTHER" id="PTHR45947">
    <property type="entry name" value="SULFOQUINOVOSYL TRANSFERASE SQD2"/>
    <property type="match status" value="1"/>
</dbReference>
<dbReference type="SUPFAM" id="SSF53756">
    <property type="entry name" value="UDP-Glycosyltransferase/glycogen phosphorylase"/>
    <property type="match status" value="1"/>
</dbReference>
<dbReference type="InterPro" id="IPR050194">
    <property type="entry name" value="Glycosyltransferase_grp1"/>
</dbReference>
<sequence length="418" mass="48245">MKKVLISAYACIPDRGSEEGNGWYYSSLVSQEGYQVWCLTRDIGKAEIEQKLKQCSYPNLNFVFVTVPKWVDKAYSRGLLGMYFHYIYWQWATLQMAIKLNKAHQFDLVHHVSYTSLQLGSFLYKLKRPFIYGPVGGGQEAPDIMRHYFKEHWTKEKMRSMVSDLMLRFNPGCYQSVRQADYVLAWNEDTRRMIHSLGRVKAVEKEFGGVGRYFIPAEPTYRSSSATLQLVWVGRLMPRKALELSLHGLSKVQADVPVHLTIVGDGEMGKYVPEYIAKYKLENRVTWVGKVSYEKVKEYYKQADVFYFTSLRDTGPAQLMEAMAYSLPVVTLHLHGQAELVNDTTGIRVPITDPETVAAELAKAIEWMYYNEDKRVTMGLNAFDFAQRQVWESKVSHLVKTYYHPIIQLEVTESLPLV</sequence>
<feature type="domain" description="Glycosyl transferase family 1" evidence="1">
    <location>
        <begin position="229"/>
        <end position="382"/>
    </location>
</feature>
<evidence type="ECO:0000313" key="2">
    <source>
        <dbReference type="EMBL" id="MFD2569124.1"/>
    </source>
</evidence>
<accession>A0ABW5LWY1</accession>
<reference evidence="3" key="1">
    <citation type="journal article" date="2019" name="Int. J. Syst. Evol. Microbiol.">
        <title>The Global Catalogue of Microorganisms (GCM) 10K type strain sequencing project: providing services to taxonomists for standard genome sequencing and annotation.</title>
        <authorList>
            <consortium name="The Broad Institute Genomics Platform"/>
            <consortium name="The Broad Institute Genome Sequencing Center for Infectious Disease"/>
            <person name="Wu L."/>
            <person name="Ma J."/>
        </authorList>
    </citation>
    <scope>NUCLEOTIDE SEQUENCE [LARGE SCALE GENOMIC DNA]</scope>
    <source>
        <strain evidence="3">KCTC 42805</strain>
    </source>
</reference>